<dbReference type="GO" id="GO:0016020">
    <property type="term" value="C:membrane"/>
    <property type="evidence" value="ECO:0007669"/>
    <property type="project" value="TreeGrafter"/>
</dbReference>
<evidence type="ECO:0000313" key="4">
    <source>
        <dbReference type="Proteomes" id="UP000708208"/>
    </source>
</evidence>
<name>A0A8J2KKT0_9HEXA</name>
<feature type="domain" description="ERAP1-like C-terminal" evidence="2">
    <location>
        <begin position="27"/>
        <end position="198"/>
    </location>
</feature>
<reference evidence="3" key="1">
    <citation type="submission" date="2021-06" db="EMBL/GenBank/DDBJ databases">
        <authorList>
            <person name="Hodson N. C."/>
            <person name="Mongue J. A."/>
            <person name="Jaron S. K."/>
        </authorList>
    </citation>
    <scope>NUCLEOTIDE SEQUENCE</scope>
</reference>
<sequence>KYLLPKVDAVLSMPAVNITQDSQEIGINVLLRMELLKHSCLLRSPMCENHVLTLIQNWMENEDRNLIPLDLQPMVYCAGVAAGDKVVWDFIKRIHDRTPPSEQKMFLFRALGCTRDIKILTTFLEESWQPSSTYSALDALEVTADNPLGNKIVLQSLKDNFDKIRPLDFVRILSFMSDYWSDPELVTDLNSFVKSHEDLFKPF</sequence>
<dbReference type="OrthoDB" id="510539at2759"/>
<dbReference type="Pfam" id="PF11838">
    <property type="entry name" value="ERAP1_C"/>
    <property type="match status" value="1"/>
</dbReference>
<comment type="similarity">
    <text evidence="1">Belongs to the peptidase M1 family.</text>
</comment>
<dbReference type="EMBL" id="CAJVCH010367527">
    <property type="protein sequence ID" value="CAG7816335.1"/>
    <property type="molecule type" value="Genomic_DNA"/>
</dbReference>
<dbReference type="GO" id="GO:0070006">
    <property type="term" value="F:metalloaminopeptidase activity"/>
    <property type="evidence" value="ECO:0007669"/>
    <property type="project" value="TreeGrafter"/>
</dbReference>
<dbReference type="GO" id="GO:0042277">
    <property type="term" value="F:peptide binding"/>
    <property type="evidence" value="ECO:0007669"/>
    <property type="project" value="TreeGrafter"/>
</dbReference>
<feature type="non-terminal residue" evidence="3">
    <location>
        <position position="1"/>
    </location>
</feature>
<feature type="non-terminal residue" evidence="3">
    <location>
        <position position="203"/>
    </location>
</feature>
<dbReference type="InterPro" id="IPR024571">
    <property type="entry name" value="ERAP1-like_C_dom"/>
</dbReference>
<dbReference type="InterPro" id="IPR050344">
    <property type="entry name" value="Peptidase_M1_aminopeptidases"/>
</dbReference>
<evidence type="ECO:0000259" key="2">
    <source>
        <dbReference type="Pfam" id="PF11838"/>
    </source>
</evidence>
<evidence type="ECO:0000313" key="3">
    <source>
        <dbReference type="EMBL" id="CAG7816335.1"/>
    </source>
</evidence>
<dbReference type="PANTHER" id="PTHR11533:SF294">
    <property type="entry name" value="THYROTROPIN-RELEASING HORMONE-DEGRADING ECTOENZYME"/>
    <property type="match status" value="1"/>
</dbReference>
<dbReference type="AlphaFoldDB" id="A0A8J2KKT0"/>
<comment type="caution">
    <text evidence="3">The sequence shown here is derived from an EMBL/GenBank/DDBJ whole genome shotgun (WGS) entry which is preliminary data.</text>
</comment>
<dbReference type="GO" id="GO:0006508">
    <property type="term" value="P:proteolysis"/>
    <property type="evidence" value="ECO:0007669"/>
    <property type="project" value="TreeGrafter"/>
</dbReference>
<dbReference type="GO" id="GO:0043171">
    <property type="term" value="P:peptide catabolic process"/>
    <property type="evidence" value="ECO:0007669"/>
    <property type="project" value="TreeGrafter"/>
</dbReference>
<dbReference type="GO" id="GO:0008270">
    <property type="term" value="F:zinc ion binding"/>
    <property type="evidence" value="ECO:0007669"/>
    <property type="project" value="TreeGrafter"/>
</dbReference>
<gene>
    <name evidence="3" type="ORF">AFUS01_LOCUS26960</name>
</gene>
<dbReference type="PANTHER" id="PTHR11533">
    <property type="entry name" value="PROTEASE M1 ZINC METALLOPROTEASE"/>
    <property type="match status" value="1"/>
</dbReference>
<proteinExistence type="inferred from homology"/>
<dbReference type="GO" id="GO:0005615">
    <property type="term" value="C:extracellular space"/>
    <property type="evidence" value="ECO:0007669"/>
    <property type="project" value="TreeGrafter"/>
</dbReference>
<dbReference type="GO" id="GO:0005737">
    <property type="term" value="C:cytoplasm"/>
    <property type="evidence" value="ECO:0007669"/>
    <property type="project" value="TreeGrafter"/>
</dbReference>
<dbReference type="Proteomes" id="UP000708208">
    <property type="component" value="Unassembled WGS sequence"/>
</dbReference>
<protein>
    <recommendedName>
        <fullName evidence="2">ERAP1-like C-terminal domain-containing protein</fullName>
    </recommendedName>
</protein>
<organism evidence="3 4">
    <name type="scientific">Allacma fusca</name>
    <dbReference type="NCBI Taxonomy" id="39272"/>
    <lineage>
        <taxon>Eukaryota</taxon>
        <taxon>Metazoa</taxon>
        <taxon>Ecdysozoa</taxon>
        <taxon>Arthropoda</taxon>
        <taxon>Hexapoda</taxon>
        <taxon>Collembola</taxon>
        <taxon>Symphypleona</taxon>
        <taxon>Sminthuridae</taxon>
        <taxon>Allacma</taxon>
    </lineage>
</organism>
<keyword evidence="4" id="KW-1185">Reference proteome</keyword>
<accession>A0A8J2KKT0</accession>
<evidence type="ECO:0000256" key="1">
    <source>
        <dbReference type="ARBA" id="ARBA00010136"/>
    </source>
</evidence>